<evidence type="ECO:0000313" key="3">
    <source>
        <dbReference type="Proteomes" id="UP000660680"/>
    </source>
</evidence>
<dbReference type="RefSeq" id="WP_229787626.1">
    <property type="nucleotide sequence ID" value="NZ_BMRB01000007.1"/>
</dbReference>
<sequence>MITKKLMTAVIVTLAAFLGLLVPAAASAVPTTAAGITAGCYGDYCSGKDPEAMGCSGDAVTTASARAGNFTLELRWSPSCKTNWARIQNGYSGSLWVVQTTGYKQGYSTKNGYFLWTKMIYSPSYLCRGEAGDVRTGWA</sequence>
<protein>
    <recommendedName>
        <fullName evidence="4">DUF2690 domain-containing protein</fullName>
    </recommendedName>
</protein>
<reference evidence="2" key="1">
    <citation type="journal article" date="2014" name="Int. J. Syst. Evol. Microbiol.">
        <title>Complete genome sequence of Corynebacterium casei LMG S-19264T (=DSM 44701T), isolated from a smear-ripened cheese.</title>
        <authorList>
            <consortium name="US DOE Joint Genome Institute (JGI-PGF)"/>
            <person name="Walter F."/>
            <person name="Albersmeier A."/>
            <person name="Kalinowski J."/>
            <person name="Ruckert C."/>
        </authorList>
    </citation>
    <scope>NUCLEOTIDE SEQUENCE</scope>
    <source>
        <strain evidence="2">JCM 3276</strain>
    </source>
</reference>
<evidence type="ECO:0000313" key="2">
    <source>
        <dbReference type="EMBL" id="GGS54883.1"/>
    </source>
</evidence>
<feature type="signal peptide" evidence="1">
    <location>
        <begin position="1"/>
        <end position="28"/>
    </location>
</feature>
<dbReference type="Proteomes" id="UP000660680">
    <property type="component" value="Unassembled WGS sequence"/>
</dbReference>
<gene>
    <name evidence="2" type="ORF">GCM10010171_57540</name>
</gene>
<dbReference type="Pfam" id="PF10901">
    <property type="entry name" value="DUF2690"/>
    <property type="match status" value="1"/>
</dbReference>
<dbReference type="EMBL" id="BMRB01000007">
    <property type="protein sequence ID" value="GGS54883.1"/>
    <property type="molecule type" value="Genomic_DNA"/>
</dbReference>
<name>A0A918GR14_9PSEU</name>
<keyword evidence="1" id="KW-0732">Signal</keyword>
<dbReference type="AlphaFoldDB" id="A0A918GR14"/>
<evidence type="ECO:0008006" key="4">
    <source>
        <dbReference type="Google" id="ProtNLM"/>
    </source>
</evidence>
<feature type="chain" id="PRO_5037494517" description="DUF2690 domain-containing protein" evidence="1">
    <location>
        <begin position="29"/>
        <end position="139"/>
    </location>
</feature>
<comment type="caution">
    <text evidence="2">The sequence shown here is derived from an EMBL/GenBank/DDBJ whole genome shotgun (WGS) entry which is preliminary data.</text>
</comment>
<organism evidence="2 3">
    <name type="scientific">Actinokineospora fastidiosa</name>
    <dbReference type="NCBI Taxonomy" id="1816"/>
    <lineage>
        <taxon>Bacteria</taxon>
        <taxon>Bacillati</taxon>
        <taxon>Actinomycetota</taxon>
        <taxon>Actinomycetes</taxon>
        <taxon>Pseudonocardiales</taxon>
        <taxon>Pseudonocardiaceae</taxon>
        <taxon>Actinokineospora</taxon>
    </lineage>
</organism>
<evidence type="ECO:0000256" key="1">
    <source>
        <dbReference type="SAM" id="SignalP"/>
    </source>
</evidence>
<dbReference type="InterPro" id="IPR021224">
    <property type="entry name" value="DUF2690"/>
</dbReference>
<proteinExistence type="predicted"/>
<keyword evidence="3" id="KW-1185">Reference proteome</keyword>
<reference evidence="2" key="2">
    <citation type="submission" date="2020-09" db="EMBL/GenBank/DDBJ databases">
        <authorList>
            <person name="Sun Q."/>
            <person name="Ohkuma M."/>
        </authorList>
    </citation>
    <scope>NUCLEOTIDE SEQUENCE</scope>
    <source>
        <strain evidence="2">JCM 3276</strain>
    </source>
</reference>
<accession>A0A918GR14</accession>